<dbReference type="InterPro" id="IPR016197">
    <property type="entry name" value="Chromo-like_dom_sf"/>
</dbReference>
<evidence type="ECO:0000313" key="11">
    <source>
        <dbReference type="Proteomes" id="UP000001307"/>
    </source>
</evidence>
<sequence length="588" mass="68790">MKIEPSVSKVTDKPTTRRSRRLLAPISAQLPVTSQKPVSRTRASSDILFEETNVEEQIFKIKPECVNELKSTKVRFPKMMTMAFLREIADSFKNSVNNVESRCKSLKKRYTWLDTEDEKDWFYKSCSEYPTAQMLPEASPSEILRVDYFRKTFGWEKRHANTCARKAEYILDFKRKSRNDIYKVKWCGLPEYAATWVRPVDIIAFRYEFARRVTEFWEAVVKLVPHKEMPIVRRSNCSIPAEYISKICSNYQKIKRESMIEICAENPLKSALLIENEYDVCASPFNFEFISENAFCGAKEQLKAYEDEKATQKQVAEALGFCCKQECGECSANFYKEYALASHKATYSKHKHYKYDEERDYWKVCHPAHFLIFECTDDCICKKEGRCKLDMLTKLRDNHSSNKFLVSRTGDDRGWGLTAMQAFKQGEPVIEYVGELMTEENFRQNETEIWNKNLMYSMDLTQNDKNLPAYTVDSSRKGNHSRLINHSCEPNLVTYKIIKEDRNINRPHPVLFAAKDIAIGEELSFNYKLTIINQNENSKHDDNSDSEHEFDVVENGRAFICRCGSKKCIDKKKNLKRKHDRKRSNKMR</sequence>
<dbReference type="InterPro" id="IPR046341">
    <property type="entry name" value="SET_dom_sf"/>
</dbReference>
<evidence type="ECO:0000256" key="8">
    <source>
        <dbReference type="SAM" id="MobiDB-lite"/>
    </source>
</evidence>
<dbReference type="Proteomes" id="UP000001307">
    <property type="component" value="Unassembled WGS sequence"/>
</dbReference>
<dbReference type="PROSITE" id="PS50280">
    <property type="entry name" value="SET"/>
    <property type="match status" value="1"/>
</dbReference>
<organism evidence="10">
    <name type="scientific">Oikopleura dioica</name>
    <name type="common">Tunicate</name>
    <dbReference type="NCBI Taxonomy" id="34765"/>
    <lineage>
        <taxon>Eukaryota</taxon>
        <taxon>Metazoa</taxon>
        <taxon>Chordata</taxon>
        <taxon>Tunicata</taxon>
        <taxon>Appendicularia</taxon>
        <taxon>Copelata</taxon>
        <taxon>Oikopleuridae</taxon>
        <taxon>Oikopleura</taxon>
    </lineage>
</organism>
<dbReference type="PANTHER" id="PTHR46223">
    <property type="entry name" value="HISTONE-LYSINE N-METHYLTRANSFERASE SUV39H"/>
    <property type="match status" value="1"/>
</dbReference>
<keyword evidence="3" id="KW-0489">Methyltransferase</keyword>
<dbReference type="SUPFAM" id="SSF54160">
    <property type="entry name" value="Chromo domain-like"/>
    <property type="match status" value="1"/>
</dbReference>
<evidence type="ECO:0000256" key="3">
    <source>
        <dbReference type="ARBA" id="ARBA00022603"/>
    </source>
</evidence>
<evidence type="ECO:0000256" key="2">
    <source>
        <dbReference type="ARBA" id="ARBA00022454"/>
    </source>
</evidence>
<comment type="subcellular location">
    <subcellularLocation>
        <location evidence="1">Chromosome</location>
    </subcellularLocation>
</comment>
<keyword evidence="2" id="KW-0158">Chromosome</keyword>
<dbReference type="FunCoup" id="E4X1T1">
    <property type="interactions" value="27"/>
</dbReference>
<feature type="region of interest" description="Disordered" evidence="8">
    <location>
        <begin position="1"/>
        <end position="22"/>
    </location>
</feature>
<evidence type="ECO:0000256" key="4">
    <source>
        <dbReference type="ARBA" id="ARBA00022679"/>
    </source>
</evidence>
<dbReference type="InterPro" id="IPR001214">
    <property type="entry name" value="SET_dom"/>
</dbReference>
<dbReference type="Gene3D" id="2.170.270.10">
    <property type="entry name" value="SET domain"/>
    <property type="match status" value="1"/>
</dbReference>
<dbReference type="SUPFAM" id="SSF82199">
    <property type="entry name" value="SET domain"/>
    <property type="match status" value="1"/>
</dbReference>
<dbReference type="GO" id="GO:0008168">
    <property type="term" value="F:methyltransferase activity"/>
    <property type="evidence" value="ECO:0007669"/>
    <property type="project" value="UniProtKB-KW"/>
</dbReference>
<dbReference type="InParanoid" id="E4X1T1"/>
<dbReference type="OrthoDB" id="308383at2759"/>
<proteinExistence type="predicted"/>
<dbReference type="Pfam" id="PF00856">
    <property type="entry name" value="SET"/>
    <property type="match status" value="1"/>
</dbReference>
<dbReference type="PANTHER" id="PTHR46223:SF3">
    <property type="entry name" value="HISTONE-LYSINE N-METHYLTRANSFERASE SET-23"/>
    <property type="match status" value="1"/>
</dbReference>
<name>E4X1T1_OIKDI</name>
<dbReference type="SMART" id="SM00317">
    <property type="entry name" value="SET"/>
    <property type="match status" value="1"/>
</dbReference>
<dbReference type="EMBL" id="FN653021">
    <property type="protein sequence ID" value="CBY23398.1"/>
    <property type="molecule type" value="Genomic_DNA"/>
</dbReference>
<evidence type="ECO:0000256" key="7">
    <source>
        <dbReference type="ARBA" id="ARBA00022833"/>
    </source>
</evidence>
<dbReference type="InterPro" id="IPR050973">
    <property type="entry name" value="H3K9_Histone-Lys_N-MTase"/>
</dbReference>
<evidence type="ECO:0000256" key="6">
    <source>
        <dbReference type="ARBA" id="ARBA00022723"/>
    </source>
</evidence>
<evidence type="ECO:0000259" key="9">
    <source>
        <dbReference type="PROSITE" id="PS50280"/>
    </source>
</evidence>
<dbReference type="GO" id="GO:0032259">
    <property type="term" value="P:methylation"/>
    <property type="evidence" value="ECO:0007669"/>
    <property type="project" value="UniProtKB-KW"/>
</dbReference>
<accession>E4X1T1</accession>
<evidence type="ECO:0000256" key="1">
    <source>
        <dbReference type="ARBA" id="ARBA00004286"/>
    </source>
</evidence>
<dbReference type="AlphaFoldDB" id="E4X1T1"/>
<keyword evidence="5" id="KW-0949">S-adenosyl-L-methionine</keyword>
<dbReference type="GO" id="GO:0046872">
    <property type="term" value="F:metal ion binding"/>
    <property type="evidence" value="ECO:0007669"/>
    <property type="project" value="UniProtKB-KW"/>
</dbReference>
<keyword evidence="6" id="KW-0479">Metal-binding</keyword>
<evidence type="ECO:0000313" key="10">
    <source>
        <dbReference type="EMBL" id="CBY23398.1"/>
    </source>
</evidence>
<gene>
    <name evidence="10" type="ORF">GSOID_T00015833001</name>
</gene>
<feature type="domain" description="SET" evidence="9">
    <location>
        <begin position="402"/>
        <end position="528"/>
    </location>
</feature>
<reference evidence="10" key="1">
    <citation type="journal article" date="2010" name="Science">
        <title>Plasticity of animal genome architecture unmasked by rapid evolution of a pelagic tunicate.</title>
        <authorList>
            <person name="Denoeud F."/>
            <person name="Henriet S."/>
            <person name="Mungpakdee S."/>
            <person name="Aury J.M."/>
            <person name="Da Silva C."/>
            <person name="Brinkmann H."/>
            <person name="Mikhaleva J."/>
            <person name="Olsen L.C."/>
            <person name="Jubin C."/>
            <person name="Canestro C."/>
            <person name="Bouquet J.M."/>
            <person name="Danks G."/>
            <person name="Poulain J."/>
            <person name="Campsteijn C."/>
            <person name="Adamski M."/>
            <person name="Cross I."/>
            <person name="Yadetie F."/>
            <person name="Muffato M."/>
            <person name="Louis A."/>
            <person name="Butcher S."/>
            <person name="Tsagkogeorga G."/>
            <person name="Konrad A."/>
            <person name="Singh S."/>
            <person name="Jensen M.F."/>
            <person name="Cong E.H."/>
            <person name="Eikeseth-Otteraa H."/>
            <person name="Noel B."/>
            <person name="Anthouard V."/>
            <person name="Porcel B.M."/>
            <person name="Kachouri-Lafond R."/>
            <person name="Nishino A."/>
            <person name="Ugolini M."/>
            <person name="Chourrout P."/>
            <person name="Nishida H."/>
            <person name="Aasland R."/>
            <person name="Huzurbazar S."/>
            <person name="Westhof E."/>
            <person name="Delsuc F."/>
            <person name="Lehrach H."/>
            <person name="Reinhardt R."/>
            <person name="Weissenbach J."/>
            <person name="Roy S.W."/>
            <person name="Artiguenave F."/>
            <person name="Postlethwait J.H."/>
            <person name="Manak J.R."/>
            <person name="Thompson E.M."/>
            <person name="Jaillon O."/>
            <person name="Du Pasquier L."/>
            <person name="Boudinot P."/>
            <person name="Liberles D.A."/>
            <person name="Volff J.N."/>
            <person name="Philippe H."/>
            <person name="Lenhard B."/>
            <person name="Roest Crollius H."/>
            <person name="Wincker P."/>
            <person name="Chourrout D."/>
        </authorList>
    </citation>
    <scope>NUCLEOTIDE SEQUENCE [LARGE SCALE GENOMIC DNA]</scope>
</reference>
<keyword evidence="4" id="KW-0808">Transferase</keyword>
<keyword evidence="7" id="KW-0862">Zinc</keyword>
<dbReference type="GO" id="GO:0005694">
    <property type="term" value="C:chromosome"/>
    <property type="evidence" value="ECO:0007669"/>
    <property type="project" value="UniProtKB-SubCell"/>
</dbReference>
<protein>
    <recommendedName>
        <fullName evidence="9">SET domain-containing protein</fullName>
    </recommendedName>
</protein>
<evidence type="ECO:0000256" key="5">
    <source>
        <dbReference type="ARBA" id="ARBA00022691"/>
    </source>
</evidence>
<keyword evidence="11" id="KW-1185">Reference proteome</keyword>